<evidence type="ECO:0000256" key="1">
    <source>
        <dbReference type="ARBA" id="ARBA00004651"/>
    </source>
</evidence>
<evidence type="ECO:0000256" key="5">
    <source>
        <dbReference type="ARBA" id="ARBA00023002"/>
    </source>
</evidence>
<comment type="subcellular location">
    <subcellularLocation>
        <location evidence="1">Cell membrane</location>
        <topology evidence="1">Multi-pass membrane protein</topology>
    </subcellularLocation>
    <subcellularLocation>
        <location evidence="7">Membrane</location>
        <topology evidence="7">Multi-pass membrane protein</topology>
    </subcellularLocation>
</comment>
<feature type="transmembrane region" description="Helical" evidence="8">
    <location>
        <begin position="337"/>
        <end position="357"/>
    </location>
</feature>
<proteinExistence type="predicted"/>
<feature type="transmembrane region" description="Helical" evidence="8">
    <location>
        <begin position="6"/>
        <end position="23"/>
    </location>
</feature>
<feature type="domain" description="NADH:quinone oxidoreductase/Mrp antiporter transmembrane" evidence="9">
    <location>
        <begin position="113"/>
        <end position="379"/>
    </location>
</feature>
<dbReference type="EMBL" id="JAEKFT010000013">
    <property type="protein sequence ID" value="MBT0962080.1"/>
    <property type="molecule type" value="Genomic_DNA"/>
</dbReference>
<keyword evidence="5" id="KW-0560">Oxidoreductase</keyword>
<keyword evidence="2" id="KW-1003">Cell membrane</keyword>
<evidence type="ECO:0000259" key="9">
    <source>
        <dbReference type="Pfam" id="PF00361"/>
    </source>
</evidence>
<protein>
    <submittedName>
        <fullName evidence="10">Na(+)/H(+) antiporter subunit D</fullName>
    </submittedName>
</protein>
<keyword evidence="3 7" id="KW-0812">Transmembrane</keyword>
<dbReference type="NCBIfam" id="NF009310">
    <property type="entry name" value="PRK12668.1"/>
    <property type="match status" value="1"/>
</dbReference>
<comment type="caution">
    <text evidence="10">The sequence shown here is derived from an EMBL/GenBank/DDBJ whole genome shotgun (WGS) entry which is preliminary data.</text>
</comment>
<feature type="transmembrane region" description="Helical" evidence="8">
    <location>
        <begin position="266"/>
        <end position="285"/>
    </location>
</feature>
<accession>A0A944H955</accession>
<dbReference type="Pfam" id="PF00361">
    <property type="entry name" value="Proton_antipo_M"/>
    <property type="match status" value="1"/>
</dbReference>
<evidence type="ECO:0000256" key="6">
    <source>
        <dbReference type="ARBA" id="ARBA00023136"/>
    </source>
</evidence>
<reference evidence="11" key="1">
    <citation type="journal article" date="2022" name="ISME J.">
        <title>Genetic and phylogenetic analysis of dissimilatory iodate-reducing bacteria identifies potential niches across the world's oceans.</title>
        <authorList>
            <person name="Reyes-Umana V."/>
            <person name="Henning Z."/>
            <person name="Lee K."/>
            <person name="Barnum T.P."/>
            <person name="Coates J.D."/>
        </authorList>
    </citation>
    <scope>NUCLEOTIDE SEQUENCE [LARGE SCALE GENOMIC DNA]</scope>
    <source>
        <strain evidence="11">IR12</strain>
    </source>
</reference>
<dbReference type="PANTHER" id="PTHR42682:SF4">
    <property type="entry name" value="NADH-UBIQUINONE_PLASTOQUINONE"/>
    <property type="match status" value="1"/>
</dbReference>
<dbReference type="GO" id="GO:0005886">
    <property type="term" value="C:plasma membrane"/>
    <property type="evidence" value="ECO:0007669"/>
    <property type="project" value="UniProtKB-SubCell"/>
</dbReference>
<feature type="transmembrane region" description="Helical" evidence="8">
    <location>
        <begin position="419"/>
        <end position="438"/>
    </location>
</feature>
<evidence type="ECO:0000313" key="10">
    <source>
        <dbReference type="EMBL" id="MBT0962080.1"/>
    </source>
</evidence>
<dbReference type="GO" id="GO:0016491">
    <property type="term" value="F:oxidoreductase activity"/>
    <property type="evidence" value="ECO:0007669"/>
    <property type="project" value="UniProtKB-KW"/>
</dbReference>
<feature type="transmembrane region" description="Helical" evidence="8">
    <location>
        <begin position="214"/>
        <end position="233"/>
    </location>
</feature>
<evidence type="ECO:0000256" key="4">
    <source>
        <dbReference type="ARBA" id="ARBA00022989"/>
    </source>
</evidence>
<evidence type="ECO:0000256" key="2">
    <source>
        <dbReference type="ARBA" id="ARBA00022475"/>
    </source>
</evidence>
<sequence length="561" mass="60894">MDAELIHHPALWLILGGIVLGFLRGAPRALLSLGLPVFAAWLLWGIPEGIYGGMHFLDYTLDILRVDRLGRLFALVFLLALFVGSVYALGQRSRLEVPAAFVYGGAAVGAVLAGDVVTLFVFWELMAIGSTLVIWAGGRDAYPAAMRYLMVHLFGGVVLMAGITAHLVGGGSLRFEAMALDGLAQWLILAGFLINAGAFPFWSWLPDAYPRASWSGMVFLSAFTTKTAVYVLMRGFPGAEVLIPIGLLMAGYGLIYALIENTARRVLAYAIINQVGFMIAGIGIGTEMALNGVAAHAFAHIVYKALLLMAIGAVIVQTGKRDCTDLGGLARQMPVTCGFAIFGALAMSAPLTAGFITKSLVLQAAADAHLTWVWLAMMVIAAGVFFAAGLKVVVFVFFGAPRDLDAHEAPPSQRWGMRLLALTSLAVGCYPPLLYDLLPFAVDYQPYTGGHVVFQLQLLLATAVVFFLLRDRLTAMLGSLIDVDWFYRHMGPRWLKVMVYGVSIEIREVVRLIMRGIANLLVSLHRHYGTRGVLARTWASGSMVMWVALLLLMYLALFYLP</sequence>
<name>A0A944H955_DENI1</name>
<feature type="transmembrane region" description="Helical" evidence="8">
    <location>
        <begin position="72"/>
        <end position="90"/>
    </location>
</feature>
<dbReference type="PANTHER" id="PTHR42682">
    <property type="entry name" value="HYDROGENASE-4 COMPONENT F"/>
    <property type="match status" value="1"/>
</dbReference>
<gene>
    <name evidence="10" type="ORF">I8J34_12945</name>
</gene>
<keyword evidence="6 8" id="KW-0472">Membrane</keyword>
<dbReference type="AlphaFoldDB" id="A0A944H955"/>
<feature type="transmembrane region" description="Helical" evidence="8">
    <location>
        <begin position="97"/>
        <end position="114"/>
    </location>
</feature>
<evidence type="ECO:0000256" key="8">
    <source>
        <dbReference type="SAM" id="Phobius"/>
    </source>
</evidence>
<evidence type="ECO:0000256" key="3">
    <source>
        <dbReference type="ARBA" id="ARBA00022692"/>
    </source>
</evidence>
<feature type="transmembrane region" description="Helical" evidence="8">
    <location>
        <begin position="149"/>
        <end position="171"/>
    </location>
</feature>
<keyword evidence="11" id="KW-1185">Reference proteome</keyword>
<feature type="transmembrane region" description="Helical" evidence="8">
    <location>
        <begin position="372"/>
        <end position="398"/>
    </location>
</feature>
<feature type="transmembrane region" description="Helical" evidence="8">
    <location>
        <begin position="297"/>
        <end position="316"/>
    </location>
</feature>
<dbReference type="Proteomes" id="UP000694660">
    <property type="component" value="Unassembled WGS sequence"/>
</dbReference>
<feature type="transmembrane region" description="Helical" evidence="8">
    <location>
        <begin position="538"/>
        <end position="560"/>
    </location>
</feature>
<feature type="transmembrane region" description="Helical" evidence="8">
    <location>
        <begin position="450"/>
        <end position="469"/>
    </location>
</feature>
<feature type="transmembrane region" description="Helical" evidence="8">
    <location>
        <begin position="183"/>
        <end position="202"/>
    </location>
</feature>
<dbReference type="InterPro" id="IPR001750">
    <property type="entry name" value="ND/Mrp_TM"/>
</dbReference>
<evidence type="ECO:0000256" key="7">
    <source>
        <dbReference type="RuleBase" id="RU000320"/>
    </source>
</evidence>
<keyword evidence="4 8" id="KW-1133">Transmembrane helix</keyword>
<organism evidence="10 11">
    <name type="scientific">Denitromonas iodatirespirans</name>
    <dbReference type="NCBI Taxonomy" id="2795389"/>
    <lineage>
        <taxon>Bacteria</taxon>
        <taxon>Pseudomonadati</taxon>
        <taxon>Pseudomonadota</taxon>
        <taxon>Betaproteobacteria</taxon>
        <taxon>Rhodocyclales</taxon>
        <taxon>Zoogloeaceae</taxon>
        <taxon>Denitromonas</taxon>
    </lineage>
</organism>
<feature type="transmembrane region" description="Helical" evidence="8">
    <location>
        <begin position="120"/>
        <end position="137"/>
    </location>
</feature>
<feature type="transmembrane region" description="Helical" evidence="8">
    <location>
        <begin position="30"/>
        <end position="52"/>
    </location>
</feature>
<feature type="transmembrane region" description="Helical" evidence="8">
    <location>
        <begin position="239"/>
        <end position="259"/>
    </location>
</feature>
<dbReference type="InterPro" id="IPR052175">
    <property type="entry name" value="ComplexI-like_HydComp"/>
</dbReference>
<evidence type="ECO:0000313" key="11">
    <source>
        <dbReference type="Proteomes" id="UP000694660"/>
    </source>
</evidence>
<dbReference type="RefSeq" id="WP_214361874.1">
    <property type="nucleotide sequence ID" value="NZ_JAEKFT010000013.1"/>
</dbReference>